<evidence type="ECO:0000313" key="3">
    <source>
        <dbReference type="Proteomes" id="UP001358586"/>
    </source>
</evidence>
<dbReference type="Pfam" id="PF00078">
    <property type="entry name" value="RVT_1"/>
    <property type="match status" value="1"/>
</dbReference>
<dbReference type="PANTHER" id="PTHR19446">
    <property type="entry name" value="REVERSE TRANSCRIPTASES"/>
    <property type="match status" value="1"/>
</dbReference>
<dbReference type="Proteomes" id="UP001358586">
    <property type="component" value="Chromosome 13"/>
</dbReference>
<name>A0ABR0MHN2_GOSAR</name>
<dbReference type="CDD" id="cd01650">
    <property type="entry name" value="RT_nLTR_like"/>
    <property type="match status" value="1"/>
</dbReference>
<dbReference type="PROSITE" id="PS50878">
    <property type="entry name" value="RT_POL"/>
    <property type="match status" value="1"/>
</dbReference>
<evidence type="ECO:0000259" key="1">
    <source>
        <dbReference type="PROSITE" id="PS50878"/>
    </source>
</evidence>
<dbReference type="InterPro" id="IPR043502">
    <property type="entry name" value="DNA/RNA_pol_sf"/>
</dbReference>
<feature type="domain" description="Reverse transcriptase" evidence="1">
    <location>
        <begin position="343"/>
        <end position="487"/>
    </location>
</feature>
<evidence type="ECO:0000313" key="2">
    <source>
        <dbReference type="EMBL" id="KAK5772658.1"/>
    </source>
</evidence>
<dbReference type="SUPFAM" id="SSF56672">
    <property type="entry name" value="DNA/RNA polymerases"/>
    <property type="match status" value="1"/>
</dbReference>
<dbReference type="InterPro" id="IPR000477">
    <property type="entry name" value="RT_dom"/>
</dbReference>
<keyword evidence="3" id="KW-1185">Reference proteome</keyword>
<organism evidence="2 3">
    <name type="scientific">Gossypium arboreum</name>
    <name type="common">Tree cotton</name>
    <name type="synonym">Gossypium nanking</name>
    <dbReference type="NCBI Taxonomy" id="29729"/>
    <lineage>
        <taxon>Eukaryota</taxon>
        <taxon>Viridiplantae</taxon>
        <taxon>Streptophyta</taxon>
        <taxon>Embryophyta</taxon>
        <taxon>Tracheophyta</taxon>
        <taxon>Spermatophyta</taxon>
        <taxon>Magnoliopsida</taxon>
        <taxon>eudicotyledons</taxon>
        <taxon>Gunneridae</taxon>
        <taxon>Pentapetalae</taxon>
        <taxon>rosids</taxon>
        <taxon>malvids</taxon>
        <taxon>Malvales</taxon>
        <taxon>Malvaceae</taxon>
        <taxon>Malvoideae</taxon>
        <taxon>Gossypium</taxon>
    </lineage>
</organism>
<proteinExistence type="predicted"/>
<comment type="caution">
    <text evidence="2">The sequence shown here is derived from an EMBL/GenBank/DDBJ whole genome shotgun (WGS) entry which is preliminary data.</text>
</comment>
<sequence length="487" mass="56369">MAFDPSQTFPSVVMAWIRFLTLPSYLYNHKIIIEIGNLVGKMVKLDINTDSRTRGRFARLAVYGHVESICNFKVAEAPIEANIGSLVEEPVNQNLNIETTEKKDGNYGPWMIVERKSRRKSRIEMQKSYENLKREKESSNLRDNSLIQAWIPLDRKMQAAENLTKGSNLGADGSGGRPFRFLVGWTYYSTFPTFVKEKWKYSGNMSDSLNNFTSDIKIWNRNVYGFLNSRKRTFLRSLNNIQKAIDHSPSSLLSQKELEVRDELENVLDHEDLFWRQKVILQEKAVDYFKRLYGEITPTLMEIKKALFDMAPLKAPGSDGYHAIFFQSQWDLLGGDVCQWVKEVFVGRQVEKDLNNMLIVLIPKKENPEDFSQFRPISLCSVLYKLVMKVIANRFKVIFPKLISQEQAGFIAERNISDNIILTQEIIHSMRCKQKARNWMALKLDLEKAYDRVSWEFIEASLSATRIPIYLRKVILSVISSSTMQIL</sequence>
<protein>
    <recommendedName>
        <fullName evidence="1">Reverse transcriptase domain-containing protein</fullName>
    </recommendedName>
</protein>
<accession>A0ABR0MHN2</accession>
<dbReference type="EMBL" id="JARKNE010000013">
    <property type="protein sequence ID" value="KAK5772658.1"/>
    <property type="molecule type" value="Genomic_DNA"/>
</dbReference>
<reference evidence="2 3" key="1">
    <citation type="submission" date="2023-03" db="EMBL/GenBank/DDBJ databases">
        <title>WGS of Gossypium arboreum.</title>
        <authorList>
            <person name="Yu D."/>
        </authorList>
    </citation>
    <scope>NUCLEOTIDE SEQUENCE [LARGE SCALE GENOMIC DNA]</scope>
    <source>
        <tissue evidence="2">Leaf</tissue>
    </source>
</reference>
<gene>
    <name evidence="2" type="ORF">PVK06_048951</name>
</gene>